<evidence type="ECO:0000256" key="2">
    <source>
        <dbReference type="SAM" id="MobiDB-lite"/>
    </source>
</evidence>
<feature type="compositionally biased region" description="Basic and acidic residues" evidence="2">
    <location>
        <begin position="45"/>
        <end position="69"/>
    </location>
</feature>
<accession>A0AAU8MJ11</accession>
<sequence>MKIIMVKSKSKSDILEKIRRMREDIETVEEMLDSCEDIETQYNRGYDDYPRSRERYDDERYHEREEHGHRERGRYGRY</sequence>
<feature type="region of interest" description="Disordered" evidence="2">
    <location>
        <begin position="39"/>
        <end position="78"/>
    </location>
</feature>
<proteinExistence type="predicted"/>
<keyword evidence="1" id="KW-0175">Coiled coil</keyword>
<name>A0AAU8MJ11_9CAUD</name>
<organism evidence="3">
    <name type="scientific">Geladintestivirus 4</name>
    <dbReference type="NCBI Taxonomy" id="3233136"/>
    <lineage>
        <taxon>Viruses</taxon>
        <taxon>Duplodnaviria</taxon>
        <taxon>Heunggongvirae</taxon>
        <taxon>Uroviricota</taxon>
        <taxon>Caudoviricetes</taxon>
        <taxon>Crassvirales</taxon>
    </lineage>
</organism>
<dbReference type="EMBL" id="PP965494">
    <property type="protein sequence ID" value="XCN99983.1"/>
    <property type="molecule type" value="Genomic_DNA"/>
</dbReference>
<feature type="coiled-coil region" evidence="1">
    <location>
        <begin position="11"/>
        <end position="38"/>
    </location>
</feature>
<reference evidence="3" key="1">
    <citation type="submission" date="2024-06" db="EMBL/GenBank/DDBJ databases">
        <title>Intestivirid acquisition increases across infancy in a wild primate population.</title>
        <authorList>
            <person name="Schneider-Creas I.A."/>
            <person name="Moya I.L."/>
            <person name="Chiou K.L."/>
            <person name="Baniel A."/>
            <person name="Azanaw Haile A."/>
            <person name="Kebede F."/>
            <person name="Abebe B."/>
            <person name="Snyder-Mackler N."/>
            <person name="Varsani A."/>
        </authorList>
    </citation>
    <scope>NUCLEOTIDE SEQUENCE</scope>
    <source>
        <strain evidence="3">Int_RNL_2017_0055_MCB</strain>
    </source>
</reference>
<evidence type="ECO:0000256" key="1">
    <source>
        <dbReference type="SAM" id="Coils"/>
    </source>
</evidence>
<evidence type="ECO:0000313" key="3">
    <source>
        <dbReference type="EMBL" id="XCN99983.1"/>
    </source>
</evidence>
<protein>
    <submittedName>
        <fullName evidence="3">Uncharacterized protein</fullName>
    </submittedName>
</protein>